<dbReference type="GO" id="GO:0005615">
    <property type="term" value="C:extracellular space"/>
    <property type="evidence" value="ECO:0007669"/>
    <property type="project" value="TreeGrafter"/>
</dbReference>
<evidence type="ECO:0000313" key="11">
    <source>
        <dbReference type="Proteomes" id="UP000230837"/>
    </source>
</evidence>
<name>A0A2M7INR0_9BACT</name>
<keyword evidence="8" id="KW-1133">Transmembrane helix</keyword>
<dbReference type="CDD" id="cd00596">
    <property type="entry name" value="Peptidase_M14_like"/>
    <property type="match status" value="1"/>
</dbReference>
<comment type="caution">
    <text evidence="10">The sequence shown here is derived from an EMBL/GenBank/DDBJ whole genome shotgun (WGS) entry which is preliminary data.</text>
</comment>
<organism evidence="10 11">
    <name type="scientific">Candidatus Kaiserbacteria bacterium CG_4_8_14_3_um_filter_38_9</name>
    <dbReference type="NCBI Taxonomy" id="1974599"/>
    <lineage>
        <taxon>Bacteria</taxon>
        <taxon>Candidatus Kaiseribacteriota</taxon>
    </lineage>
</organism>
<dbReference type="Pfam" id="PF00246">
    <property type="entry name" value="Peptidase_M14"/>
    <property type="match status" value="1"/>
</dbReference>
<dbReference type="Proteomes" id="UP000230837">
    <property type="component" value="Unassembled WGS sequence"/>
</dbReference>
<evidence type="ECO:0000256" key="7">
    <source>
        <dbReference type="PROSITE-ProRule" id="PRU01379"/>
    </source>
</evidence>
<dbReference type="SMART" id="SM00631">
    <property type="entry name" value="Zn_pept"/>
    <property type="match status" value="1"/>
</dbReference>
<dbReference type="Gene3D" id="3.40.630.10">
    <property type="entry name" value="Zn peptidases"/>
    <property type="match status" value="1"/>
</dbReference>
<dbReference type="AlphaFoldDB" id="A0A2M7INR0"/>
<evidence type="ECO:0000256" key="2">
    <source>
        <dbReference type="ARBA" id="ARBA00005988"/>
    </source>
</evidence>
<feature type="domain" description="Peptidase M14" evidence="9">
    <location>
        <begin position="29"/>
        <end position="295"/>
    </location>
</feature>
<dbReference type="GO" id="GO:0006508">
    <property type="term" value="P:proteolysis"/>
    <property type="evidence" value="ECO:0007669"/>
    <property type="project" value="UniProtKB-KW"/>
</dbReference>
<dbReference type="EMBL" id="PFHR01000123">
    <property type="protein sequence ID" value="PIW96937.1"/>
    <property type="molecule type" value="Genomic_DNA"/>
</dbReference>
<evidence type="ECO:0000256" key="6">
    <source>
        <dbReference type="ARBA" id="ARBA00023049"/>
    </source>
</evidence>
<comment type="cofactor">
    <cofactor evidence="1">
        <name>Zn(2+)</name>
        <dbReference type="ChEBI" id="CHEBI:29105"/>
    </cofactor>
</comment>
<evidence type="ECO:0000313" key="10">
    <source>
        <dbReference type="EMBL" id="PIW96937.1"/>
    </source>
</evidence>
<keyword evidence="5" id="KW-0862">Zinc</keyword>
<evidence type="ECO:0000256" key="1">
    <source>
        <dbReference type="ARBA" id="ARBA00001947"/>
    </source>
</evidence>
<evidence type="ECO:0000256" key="4">
    <source>
        <dbReference type="ARBA" id="ARBA00022801"/>
    </source>
</evidence>
<evidence type="ECO:0000256" key="3">
    <source>
        <dbReference type="ARBA" id="ARBA00022670"/>
    </source>
</evidence>
<dbReference type="GO" id="GO:0008270">
    <property type="term" value="F:zinc ion binding"/>
    <property type="evidence" value="ECO:0007669"/>
    <property type="project" value="InterPro"/>
</dbReference>
<feature type="transmembrane region" description="Helical" evidence="8">
    <location>
        <begin position="7"/>
        <end position="28"/>
    </location>
</feature>
<reference evidence="11" key="1">
    <citation type="submission" date="2017-09" db="EMBL/GenBank/DDBJ databases">
        <title>Depth-based differentiation of microbial function through sediment-hosted aquifers and enrichment of novel symbionts in the deep terrestrial subsurface.</title>
        <authorList>
            <person name="Probst A.J."/>
            <person name="Ladd B."/>
            <person name="Jarett J.K."/>
            <person name="Geller-Mcgrath D.E."/>
            <person name="Sieber C.M.K."/>
            <person name="Emerson J.B."/>
            <person name="Anantharaman K."/>
            <person name="Thomas B.C."/>
            <person name="Malmstrom R."/>
            <person name="Stieglmeier M."/>
            <person name="Klingl A."/>
            <person name="Woyke T."/>
            <person name="Ryan C.M."/>
            <person name="Banfield J.F."/>
        </authorList>
    </citation>
    <scope>NUCLEOTIDE SEQUENCE [LARGE SCALE GENOMIC DNA]</scope>
</reference>
<dbReference type="PROSITE" id="PS52035">
    <property type="entry name" value="PEPTIDASE_M14"/>
    <property type="match status" value="1"/>
</dbReference>
<sequence>MSPLRHILLVLGGVVIISGMIGLIFSLINKKTVPVIEPLPEIITPEKAVMGTSSKVIGYSVENRKIESFSFGTGARHLLFVGGIHGGYEWNSILLAYQFIDYLNQNLETIPTSVTIDVIPSINPDALYAVIKKEGRFKITDIPLTTTVGLGRFNAHQVDLNRNFACKWQPQSSWRSQTVSAGTSAFSEPETKALRDFVNITKPEAVIFWHSQANAVYASECTNGVLPDTITLMETYAQAANYKSVATFDAYPVTGDAEGWLASIGIPAITVELANHESTEWDKNLAGIKAVLRTYIGK</sequence>
<keyword evidence="6" id="KW-0482">Metalloprotease</keyword>
<gene>
    <name evidence="10" type="ORF">COZ82_02285</name>
</gene>
<evidence type="ECO:0000256" key="5">
    <source>
        <dbReference type="ARBA" id="ARBA00022833"/>
    </source>
</evidence>
<dbReference type="InterPro" id="IPR000834">
    <property type="entry name" value="Peptidase_M14"/>
</dbReference>
<evidence type="ECO:0000259" key="9">
    <source>
        <dbReference type="PROSITE" id="PS52035"/>
    </source>
</evidence>
<keyword evidence="3" id="KW-0645">Protease</keyword>
<keyword evidence="8" id="KW-0812">Transmembrane</keyword>
<comment type="similarity">
    <text evidence="2 7">Belongs to the peptidase M14 family.</text>
</comment>
<dbReference type="SUPFAM" id="SSF53187">
    <property type="entry name" value="Zn-dependent exopeptidases"/>
    <property type="match status" value="1"/>
</dbReference>
<evidence type="ECO:0000256" key="8">
    <source>
        <dbReference type="SAM" id="Phobius"/>
    </source>
</evidence>
<proteinExistence type="inferred from homology"/>
<dbReference type="PANTHER" id="PTHR11705">
    <property type="entry name" value="PROTEASE FAMILY M14 CARBOXYPEPTIDASE A,B"/>
    <property type="match status" value="1"/>
</dbReference>
<dbReference type="GO" id="GO:0004181">
    <property type="term" value="F:metallocarboxypeptidase activity"/>
    <property type="evidence" value="ECO:0007669"/>
    <property type="project" value="InterPro"/>
</dbReference>
<dbReference type="PANTHER" id="PTHR11705:SF143">
    <property type="entry name" value="SLL0236 PROTEIN"/>
    <property type="match status" value="1"/>
</dbReference>
<accession>A0A2M7INR0</accession>
<protein>
    <recommendedName>
        <fullName evidence="9">Peptidase M14 domain-containing protein</fullName>
    </recommendedName>
</protein>
<keyword evidence="4" id="KW-0378">Hydrolase</keyword>
<feature type="active site" description="Proton donor/acceptor" evidence="7">
    <location>
        <position position="272"/>
    </location>
</feature>
<keyword evidence="8" id="KW-0472">Membrane</keyword>